<dbReference type="RefSeq" id="WP_392393966.1">
    <property type="nucleotide sequence ID" value="NZ_JAURTK010000003.1"/>
</dbReference>
<protein>
    <submittedName>
        <fullName evidence="1">Uncharacterized protein</fullName>
    </submittedName>
</protein>
<name>A0AB73ID34_9BURK</name>
<dbReference type="AlphaFoldDB" id="A0AB73ID34"/>
<organism evidence="1 2">
    <name type="scientific">Paraburkholderia caledonica</name>
    <dbReference type="NCBI Taxonomy" id="134536"/>
    <lineage>
        <taxon>Bacteria</taxon>
        <taxon>Pseudomonadati</taxon>
        <taxon>Pseudomonadota</taxon>
        <taxon>Betaproteobacteria</taxon>
        <taxon>Burkholderiales</taxon>
        <taxon>Burkholderiaceae</taxon>
        <taxon>Paraburkholderia</taxon>
    </lineage>
</organism>
<accession>A0AB73ID34</accession>
<dbReference type="EMBL" id="JAURTK010000003">
    <property type="protein sequence ID" value="MDP9647824.1"/>
    <property type="molecule type" value="Genomic_DNA"/>
</dbReference>
<evidence type="ECO:0000313" key="1">
    <source>
        <dbReference type="EMBL" id="MDP9647824.1"/>
    </source>
</evidence>
<proteinExistence type="predicted"/>
<sequence length="116" mass="12732">MSQAQPVSYQDYEVTAFNPSRPEQHLASANIIPLRGRRVALPVMLDGPKADALLATLIHSPLGVYIRATTSTKRDEICVTLDIAREDLDFTLHTLISTLPEGTIGMLTTRGVMRAE</sequence>
<comment type="caution">
    <text evidence="1">The sequence shown here is derived from an EMBL/GenBank/DDBJ whole genome shotgun (WGS) entry which is preliminary data.</text>
</comment>
<dbReference type="Proteomes" id="UP001229486">
    <property type="component" value="Unassembled WGS sequence"/>
</dbReference>
<reference evidence="1" key="1">
    <citation type="submission" date="2023-07" db="EMBL/GenBank/DDBJ databases">
        <title>Sorghum-associated microbial communities from plants grown in Nebraska, USA.</title>
        <authorList>
            <person name="Schachtman D."/>
        </authorList>
    </citation>
    <scope>NUCLEOTIDE SEQUENCE</scope>
    <source>
        <strain evidence="1">DS1061</strain>
    </source>
</reference>
<gene>
    <name evidence="1" type="ORF">J2793_003270</name>
</gene>
<evidence type="ECO:0000313" key="2">
    <source>
        <dbReference type="Proteomes" id="UP001229486"/>
    </source>
</evidence>